<evidence type="ECO:0000259" key="13">
    <source>
        <dbReference type="Pfam" id="PF23259"/>
    </source>
</evidence>
<keyword evidence="3" id="KW-0633">Potassium transport</keyword>
<feature type="transmembrane region" description="Helical" evidence="10">
    <location>
        <begin position="262"/>
        <end position="295"/>
    </location>
</feature>
<keyword evidence="15" id="KW-1185">Reference proteome</keyword>
<evidence type="ECO:0000256" key="7">
    <source>
        <dbReference type="ARBA" id="ARBA00023065"/>
    </source>
</evidence>
<evidence type="ECO:0000256" key="5">
    <source>
        <dbReference type="ARBA" id="ARBA00022958"/>
    </source>
</evidence>
<dbReference type="Pfam" id="PF23256">
    <property type="entry name" value="CHX17_2nd"/>
    <property type="match status" value="1"/>
</dbReference>
<evidence type="ECO:0000259" key="12">
    <source>
        <dbReference type="Pfam" id="PF23256"/>
    </source>
</evidence>
<protein>
    <recommendedName>
        <fullName evidence="16">Cation/H+ exchanger domain-containing protein</fullName>
    </recommendedName>
</protein>
<dbReference type="Proteomes" id="UP001318860">
    <property type="component" value="Unassembled WGS sequence"/>
</dbReference>
<dbReference type="Pfam" id="PF00999">
    <property type="entry name" value="Na_H_Exchanger"/>
    <property type="match status" value="1"/>
</dbReference>
<dbReference type="Pfam" id="PF23259">
    <property type="entry name" value="CHX17_C"/>
    <property type="match status" value="1"/>
</dbReference>
<evidence type="ECO:0000256" key="2">
    <source>
        <dbReference type="ARBA" id="ARBA00022448"/>
    </source>
</evidence>
<keyword evidence="8 10" id="KW-0472">Membrane</keyword>
<evidence type="ECO:0000259" key="11">
    <source>
        <dbReference type="Pfam" id="PF00999"/>
    </source>
</evidence>
<reference evidence="14 15" key="1">
    <citation type="journal article" date="2021" name="Comput. Struct. Biotechnol. J.">
        <title>De novo genome assembly of the potent medicinal plant Rehmannia glutinosa using nanopore technology.</title>
        <authorList>
            <person name="Ma L."/>
            <person name="Dong C."/>
            <person name="Song C."/>
            <person name="Wang X."/>
            <person name="Zheng X."/>
            <person name="Niu Y."/>
            <person name="Chen S."/>
            <person name="Feng W."/>
        </authorList>
    </citation>
    <scope>NUCLEOTIDE SEQUENCE [LARGE SCALE GENOMIC DNA]</scope>
    <source>
        <strain evidence="14">DH-2019</strain>
    </source>
</reference>
<proteinExistence type="inferred from homology"/>
<feature type="transmembrane region" description="Helical" evidence="10">
    <location>
        <begin position="405"/>
        <end position="427"/>
    </location>
</feature>
<dbReference type="EMBL" id="JABTTQ020002064">
    <property type="protein sequence ID" value="KAK6126095.1"/>
    <property type="molecule type" value="Genomic_DNA"/>
</dbReference>
<organism evidence="14 15">
    <name type="scientific">Rehmannia glutinosa</name>
    <name type="common">Chinese foxglove</name>
    <dbReference type="NCBI Taxonomy" id="99300"/>
    <lineage>
        <taxon>Eukaryota</taxon>
        <taxon>Viridiplantae</taxon>
        <taxon>Streptophyta</taxon>
        <taxon>Embryophyta</taxon>
        <taxon>Tracheophyta</taxon>
        <taxon>Spermatophyta</taxon>
        <taxon>Magnoliopsida</taxon>
        <taxon>eudicotyledons</taxon>
        <taxon>Gunneridae</taxon>
        <taxon>Pentapetalae</taxon>
        <taxon>asterids</taxon>
        <taxon>lamiids</taxon>
        <taxon>Lamiales</taxon>
        <taxon>Orobanchaceae</taxon>
        <taxon>Rehmannieae</taxon>
        <taxon>Rehmannia</taxon>
    </lineage>
</organism>
<feature type="transmembrane region" description="Helical" evidence="10">
    <location>
        <begin position="154"/>
        <end position="178"/>
    </location>
</feature>
<sequence length="818" mass="89070">MSFNMSTIKISSDGLWQGENPLHYAFPLLIVQTILVILTSRVVAFFLIPLRQPIVVAEIVGGIMLGPSVMGRNKHFIRWIFPPWSTPILESVASMGLLFFLFLVGLELDLKSMRRSGKKALGIAVAGISLPFLFGIGLTFLLRKALNSPAQTEFGPNFLFIGISLSITAFPVLARILAELKLLTTGVGETAMAAAALNDVVAWILLALAVAVAGGSKGTPLTPIWILLSGLGFIAFMLLIIRPGMNYLVRKCSSGNDAVERSYIILILAGVMFSGFMTDMIGIHAIFGAFVLGLIIPKTGEFSGKLIRRIEDFVSGLLLPLYFASTGLKTDISKISGGEAWGLLAVVISTACAGKILGTFVVALMCTIPVRESLALGVLMNTKGLVELIVLNIGREKKVLDDKTFTILVMMALFTTFVTTPIVMAIYKPARNLSSNGQINIKKNSSKSQTSDDELRILACIRGSGELPSLISLIDSYRSTKASMTKVYAMRLVELTDRSSSIVMVRKTRKNGVPCIGRFCQGEFNEQLSAALEAYHKRGQVIIRPATSISTLSIMHEDICHIAENKRAALIILPFHKQWKREDDQVIEINLGQGWRGVNERVLTNAPCSIAVLVDRGFGLGLGLETGASNRDDPVKRICIPFLGGPDSREALQLGGRMADNPGMRITVIRFSISAGEIDEQNNNLFGISKVHREEQEQEQDDATLAEFIQRWDGIVRFVEKETSDIMNELLALSQSTEIDLMMVGKGRFPITIAGKVATYQVEHDELGQIGGLLASSQHGINSSILVIQQHDSAPNGHAARLKIVHGKDGSFDECENL</sequence>
<dbReference type="Gene3D" id="1.20.1530.20">
    <property type="match status" value="1"/>
</dbReference>
<evidence type="ECO:0000256" key="6">
    <source>
        <dbReference type="ARBA" id="ARBA00022989"/>
    </source>
</evidence>
<comment type="caution">
    <text evidence="14">The sequence shown here is derived from an EMBL/GenBank/DDBJ whole genome shotgun (WGS) entry which is preliminary data.</text>
</comment>
<gene>
    <name evidence="14" type="ORF">DH2020_040209</name>
</gene>
<dbReference type="InterPro" id="IPR050794">
    <property type="entry name" value="CPA2_transporter"/>
</dbReference>
<dbReference type="InterPro" id="IPR057291">
    <property type="entry name" value="CHX17_2nd"/>
</dbReference>
<evidence type="ECO:0000256" key="4">
    <source>
        <dbReference type="ARBA" id="ARBA00022692"/>
    </source>
</evidence>
<keyword evidence="5" id="KW-0630">Potassium</keyword>
<comment type="similarity">
    <text evidence="9">Belongs to the monovalent cation:proton antiporter 2 (CPA2) transporter (TC 2.A.37) family. CHX (TC 2.A.37.4) subfamily.</text>
</comment>
<feature type="transmembrane region" description="Helical" evidence="10">
    <location>
        <begin position="120"/>
        <end position="142"/>
    </location>
</feature>
<feature type="transmembrane region" description="Helical" evidence="10">
    <location>
        <begin position="190"/>
        <end position="212"/>
    </location>
</feature>
<evidence type="ECO:0000256" key="10">
    <source>
        <dbReference type="SAM" id="Phobius"/>
    </source>
</evidence>
<evidence type="ECO:0008006" key="16">
    <source>
        <dbReference type="Google" id="ProtNLM"/>
    </source>
</evidence>
<dbReference type="InterPro" id="IPR057290">
    <property type="entry name" value="CHX17_C"/>
</dbReference>
<evidence type="ECO:0000256" key="8">
    <source>
        <dbReference type="ARBA" id="ARBA00023136"/>
    </source>
</evidence>
<dbReference type="PANTHER" id="PTHR32468:SF0">
    <property type="entry name" value="K(+)_H(+) ANTIPORTER 1"/>
    <property type="match status" value="1"/>
</dbReference>
<feature type="transmembrane region" description="Helical" evidence="10">
    <location>
        <begin position="340"/>
        <end position="362"/>
    </location>
</feature>
<comment type="subcellular location">
    <subcellularLocation>
        <location evidence="1">Membrane</location>
        <topology evidence="1">Multi-pass membrane protein</topology>
    </subcellularLocation>
</comment>
<feature type="domain" description="Cation/H(+) antiporter central" evidence="12">
    <location>
        <begin position="487"/>
        <end position="619"/>
    </location>
</feature>
<dbReference type="InterPro" id="IPR006153">
    <property type="entry name" value="Cation/H_exchanger_TM"/>
</dbReference>
<feature type="domain" description="Cation/H(+) antiporter C-terminal" evidence="13">
    <location>
        <begin position="640"/>
        <end position="791"/>
    </location>
</feature>
<feature type="transmembrane region" description="Helical" evidence="10">
    <location>
        <begin position="224"/>
        <end position="241"/>
    </location>
</feature>
<dbReference type="InterPro" id="IPR038770">
    <property type="entry name" value="Na+/solute_symporter_sf"/>
</dbReference>
<feature type="transmembrane region" description="Helical" evidence="10">
    <location>
        <begin position="91"/>
        <end position="108"/>
    </location>
</feature>
<dbReference type="Gene3D" id="3.40.50.12370">
    <property type="match status" value="1"/>
</dbReference>
<dbReference type="PANTHER" id="PTHR32468">
    <property type="entry name" value="CATION/H + ANTIPORTER"/>
    <property type="match status" value="1"/>
</dbReference>
<evidence type="ECO:0000256" key="3">
    <source>
        <dbReference type="ARBA" id="ARBA00022538"/>
    </source>
</evidence>
<feature type="transmembrane region" description="Helical" evidence="10">
    <location>
        <begin position="24"/>
        <end position="47"/>
    </location>
</feature>
<name>A0ABR0UTS7_REHGL</name>
<keyword evidence="6 10" id="KW-1133">Transmembrane helix</keyword>
<keyword evidence="2" id="KW-0813">Transport</keyword>
<feature type="domain" description="Cation/H+ exchanger transmembrane" evidence="11">
    <location>
        <begin position="40"/>
        <end position="423"/>
    </location>
</feature>
<evidence type="ECO:0000256" key="9">
    <source>
        <dbReference type="ARBA" id="ARBA00038341"/>
    </source>
</evidence>
<evidence type="ECO:0000313" key="15">
    <source>
        <dbReference type="Proteomes" id="UP001318860"/>
    </source>
</evidence>
<feature type="transmembrane region" description="Helical" evidence="10">
    <location>
        <begin position="54"/>
        <end position="71"/>
    </location>
</feature>
<keyword evidence="7" id="KW-0406">Ion transport</keyword>
<evidence type="ECO:0000313" key="14">
    <source>
        <dbReference type="EMBL" id="KAK6126095.1"/>
    </source>
</evidence>
<accession>A0ABR0UTS7</accession>
<keyword evidence="4 10" id="KW-0812">Transmembrane</keyword>
<evidence type="ECO:0000256" key="1">
    <source>
        <dbReference type="ARBA" id="ARBA00004141"/>
    </source>
</evidence>